<feature type="compositionally biased region" description="Low complexity" evidence="1">
    <location>
        <begin position="246"/>
        <end position="257"/>
    </location>
</feature>
<name>A0A078B5N2_STYLE</name>
<reference evidence="3 4" key="1">
    <citation type="submission" date="2014-06" db="EMBL/GenBank/DDBJ databases">
        <authorList>
            <person name="Swart Estienne"/>
        </authorList>
    </citation>
    <scope>NUCLEOTIDE SEQUENCE [LARGE SCALE GENOMIC DNA]</scope>
    <source>
        <strain evidence="3 4">130c</strain>
    </source>
</reference>
<evidence type="ECO:0000313" key="4">
    <source>
        <dbReference type="Proteomes" id="UP000039865"/>
    </source>
</evidence>
<feature type="compositionally biased region" description="Basic and acidic residues" evidence="1">
    <location>
        <begin position="262"/>
        <end position="285"/>
    </location>
</feature>
<dbReference type="InParanoid" id="A0A078B5N2"/>
<dbReference type="EMBL" id="CCKQ01016933">
    <property type="protein sequence ID" value="CDW88828.1"/>
    <property type="molecule type" value="Genomic_DNA"/>
</dbReference>
<accession>A0A078B5N2</accession>
<feature type="compositionally biased region" description="Polar residues" evidence="1">
    <location>
        <begin position="230"/>
        <end position="245"/>
    </location>
</feature>
<sequence>MPSVLPQVSTVFSNLVRDLPQELTQQIQIKNRQSQIDSLVQPHSQNFNLIQNSLYHHLYNNNLAQKVSQTFDEPPNALEQTQQSLSSGNCQDSNLVKSSVYQTNNQLNQQYLQANRSNNNTIINTTLNDQRHNSQRATFNVKILPSIQDLSDSSIFENLLSTSRIQSAVQQSISKDNLNNQMLIDFLKRIERENQIILQQLLQRQQQSVKQTNHFDIKLKPIARRISDLKSTNFQSSNEDSTLFQGSSGSPSPSSESNNDEIEGRLKESQMKRSECQKSKQKHQDLINSVESNQDALSKILPYRRTMEIMKCPHKNQKHYAKVYPFFTHLIKFYRECAIIAITNMVGIAMLMPALILIDQCMQRASVRIAILMITISKNVDSTRTNPIQERGMFSNFPTIWKIQNPAKKELKAPLCFQIFELYI</sequence>
<evidence type="ECO:0008006" key="5">
    <source>
        <dbReference type="Google" id="ProtNLM"/>
    </source>
</evidence>
<dbReference type="AlphaFoldDB" id="A0A078B5N2"/>
<feature type="region of interest" description="Disordered" evidence="1">
    <location>
        <begin position="230"/>
        <end position="288"/>
    </location>
</feature>
<keyword evidence="2" id="KW-1133">Transmembrane helix</keyword>
<organism evidence="3 4">
    <name type="scientific">Stylonychia lemnae</name>
    <name type="common">Ciliate</name>
    <dbReference type="NCBI Taxonomy" id="5949"/>
    <lineage>
        <taxon>Eukaryota</taxon>
        <taxon>Sar</taxon>
        <taxon>Alveolata</taxon>
        <taxon>Ciliophora</taxon>
        <taxon>Intramacronucleata</taxon>
        <taxon>Spirotrichea</taxon>
        <taxon>Stichotrichia</taxon>
        <taxon>Sporadotrichida</taxon>
        <taxon>Oxytrichidae</taxon>
        <taxon>Stylonychinae</taxon>
        <taxon>Stylonychia</taxon>
    </lineage>
</organism>
<evidence type="ECO:0000256" key="1">
    <source>
        <dbReference type="SAM" id="MobiDB-lite"/>
    </source>
</evidence>
<keyword evidence="4" id="KW-1185">Reference proteome</keyword>
<protein>
    <recommendedName>
        <fullName evidence="5">Transmembrane protein</fullName>
    </recommendedName>
</protein>
<gene>
    <name evidence="3" type="primary">Contig5279.g5657</name>
    <name evidence="3" type="ORF">STYLEM_17953</name>
</gene>
<evidence type="ECO:0000313" key="3">
    <source>
        <dbReference type="EMBL" id="CDW88828.1"/>
    </source>
</evidence>
<feature type="transmembrane region" description="Helical" evidence="2">
    <location>
        <begin position="338"/>
        <end position="358"/>
    </location>
</feature>
<proteinExistence type="predicted"/>
<dbReference type="Proteomes" id="UP000039865">
    <property type="component" value="Unassembled WGS sequence"/>
</dbReference>
<keyword evidence="2" id="KW-0812">Transmembrane</keyword>
<evidence type="ECO:0000256" key="2">
    <source>
        <dbReference type="SAM" id="Phobius"/>
    </source>
</evidence>
<keyword evidence="2" id="KW-0472">Membrane</keyword>